<reference evidence="1 2" key="1">
    <citation type="submission" date="2013-06" db="EMBL/GenBank/DDBJ databases">
        <authorList>
            <person name="Weinstock G."/>
            <person name="Sodergren E."/>
            <person name="Lobos E.A."/>
            <person name="Fulton L."/>
            <person name="Fulton R."/>
            <person name="Courtney L."/>
            <person name="Fronick C."/>
            <person name="O'Laughlin M."/>
            <person name="Godfrey J."/>
            <person name="Wilson R.M."/>
            <person name="Miner T."/>
            <person name="Farmer C."/>
            <person name="Delehaunty K."/>
            <person name="Cordes M."/>
            <person name="Minx P."/>
            <person name="Tomlinson C."/>
            <person name="Chen J."/>
            <person name="Wollam A."/>
            <person name="Pepin K.H."/>
            <person name="Bhonagiri V."/>
            <person name="Zhang X."/>
            <person name="Warren W."/>
            <person name="Mitreva M."/>
            <person name="Mardis E.R."/>
            <person name="Wilson R.K."/>
        </authorList>
    </citation>
    <scope>NUCLEOTIDE SEQUENCE [LARGE SCALE GENOMIC DNA]</scope>
    <source>
        <strain evidence="1 2">ATCC 29099</strain>
    </source>
</reference>
<name>U2PFI8_EUBRA</name>
<comment type="caution">
    <text evidence="1">The sequence shown here is derived from an EMBL/GenBank/DDBJ whole genome shotgun (WGS) entry which is preliminary data.</text>
</comment>
<dbReference type="AlphaFoldDB" id="U2PFI8"/>
<keyword evidence="2" id="KW-1185">Reference proteome</keyword>
<evidence type="ECO:0000313" key="2">
    <source>
        <dbReference type="Proteomes" id="UP000016608"/>
    </source>
</evidence>
<proteinExistence type="predicted"/>
<dbReference type="Proteomes" id="UP000016608">
    <property type="component" value="Unassembled WGS sequence"/>
</dbReference>
<dbReference type="HOGENOM" id="CLU_3117989_0_0_9"/>
<protein>
    <submittedName>
        <fullName evidence="1">Uncharacterized protein</fullName>
    </submittedName>
</protein>
<dbReference type="EMBL" id="AWVJ01000163">
    <property type="protein sequence ID" value="ERK42931.1"/>
    <property type="molecule type" value="Genomic_DNA"/>
</dbReference>
<accession>U2PFI8</accession>
<organism evidence="1 2">
    <name type="scientific">Eubacterium ramulus ATCC 29099</name>
    <dbReference type="NCBI Taxonomy" id="1256908"/>
    <lineage>
        <taxon>Bacteria</taxon>
        <taxon>Bacillati</taxon>
        <taxon>Bacillota</taxon>
        <taxon>Clostridia</taxon>
        <taxon>Eubacteriales</taxon>
        <taxon>Eubacteriaceae</taxon>
        <taxon>Eubacterium</taxon>
    </lineage>
</organism>
<gene>
    <name evidence="1" type="ORF">HMPREF0373_02663</name>
</gene>
<evidence type="ECO:0000313" key="1">
    <source>
        <dbReference type="EMBL" id="ERK42931.1"/>
    </source>
</evidence>
<sequence>MRLQNRKKIIKMSRNVDEIFLYLFDFWEKCLDACHSGIFFAVRAEIPIDF</sequence>